<evidence type="ECO:0000256" key="1">
    <source>
        <dbReference type="SAM" id="MobiDB-lite"/>
    </source>
</evidence>
<dbReference type="SUPFAM" id="SSF63829">
    <property type="entry name" value="Calcium-dependent phosphotriesterase"/>
    <property type="match status" value="1"/>
</dbReference>
<dbReference type="Gene3D" id="1.25.40.10">
    <property type="entry name" value="Tetratricopeptide repeat domain"/>
    <property type="match status" value="1"/>
</dbReference>
<dbReference type="InterPro" id="IPR011989">
    <property type="entry name" value="ARM-like"/>
</dbReference>
<dbReference type="PANTHER" id="PTHR34512">
    <property type="entry name" value="CELL SURFACE PROTEIN"/>
    <property type="match status" value="1"/>
</dbReference>
<dbReference type="InterPro" id="IPR015943">
    <property type="entry name" value="WD40/YVTN_repeat-like_dom_sf"/>
</dbReference>
<dbReference type="RefSeq" id="WP_197442431.1">
    <property type="nucleotide sequence ID" value="NZ_CP036433.1"/>
</dbReference>
<dbReference type="SUPFAM" id="SSF50998">
    <property type="entry name" value="Quinoprotein alcohol dehydrogenase-like"/>
    <property type="match status" value="1"/>
</dbReference>
<dbReference type="SMART" id="SM00567">
    <property type="entry name" value="EZ_HEAT"/>
    <property type="match status" value="1"/>
</dbReference>
<dbReference type="InterPro" id="IPR004155">
    <property type="entry name" value="PBS_lyase_HEAT"/>
</dbReference>
<dbReference type="Pfam" id="PF13360">
    <property type="entry name" value="PQQ_2"/>
    <property type="match status" value="3"/>
</dbReference>
<name>A0A518DXA9_9BACT</name>
<dbReference type="Gene3D" id="2.130.10.10">
    <property type="entry name" value="YVTN repeat-like/Quinoprotein amine dehydrogenase"/>
    <property type="match status" value="2"/>
</dbReference>
<dbReference type="InterPro" id="IPR018391">
    <property type="entry name" value="PQQ_b-propeller_rpt"/>
</dbReference>
<dbReference type="InterPro" id="IPR011990">
    <property type="entry name" value="TPR-like_helical_dom_sf"/>
</dbReference>
<evidence type="ECO:0000259" key="2">
    <source>
        <dbReference type="Pfam" id="PF13360"/>
    </source>
</evidence>
<feature type="domain" description="Pyrrolo-quinoline quinone repeat" evidence="2">
    <location>
        <begin position="1115"/>
        <end position="1254"/>
    </location>
</feature>
<dbReference type="InterPro" id="IPR011047">
    <property type="entry name" value="Quinoprotein_ADH-like_sf"/>
</dbReference>
<evidence type="ECO:0000313" key="3">
    <source>
        <dbReference type="EMBL" id="QDU96454.1"/>
    </source>
</evidence>
<dbReference type="EMBL" id="CP036433">
    <property type="protein sequence ID" value="QDU96454.1"/>
    <property type="molecule type" value="Genomic_DNA"/>
</dbReference>
<organism evidence="3 4">
    <name type="scientific">Lignipirellula cremea</name>
    <dbReference type="NCBI Taxonomy" id="2528010"/>
    <lineage>
        <taxon>Bacteria</taxon>
        <taxon>Pseudomonadati</taxon>
        <taxon>Planctomycetota</taxon>
        <taxon>Planctomycetia</taxon>
        <taxon>Pirellulales</taxon>
        <taxon>Pirellulaceae</taxon>
        <taxon>Lignipirellula</taxon>
    </lineage>
</organism>
<dbReference type="Pfam" id="PF13646">
    <property type="entry name" value="HEAT_2"/>
    <property type="match status" value="1"/>
</dbReference>
<proteinExistence type="predicted"/>
<dbReference type="SUPFAM" id="SSF48371">
    <property type="entry name" value="ARM repeat"/>
    <property type="match status" value="1"/>
</dbReference>
<accession>A0A518DXA9</accession>
<dbReference type="InterPro" id="IPR016024">
    <property type="entry name" value="ARM-type_fold"/>
</dbReference>
<feature type="region of interest" description="Disordered" evidence="1">
    <location>
        <begin position="503"/>
        <end position="529"/>
    </location>
</feature>
<dbReference type="Proteomes" id="UP000317648">
    <property type="component" value="Chromosome"/>
</dbReference>
<keyword evidence="4" id="KW-1185">Reference proteome</keyword>
<gene>
    <name evidence="3" type="primary">bamB_5</name>
    <name evidence="3" type="ORF">Pla8534_42750</name>
</gene>
<dbReference type="Gene3D" id="1.25.10.10">
    <property type="entry name" value="Leucine-rich Repeat Variant"/>
    <property type="match status" value="1"/>
</dbReference>
<sequence length="1349" mass="146270">MPKPMSPPHGPQPSSTLLVAWLSIAGALLGAGLLAFRCAPFAFAQEAEVPAEPAPAIAPAELGQRELSLEEQKAQNAIRFAGGAPLKTNPYQDQAMRLADAYAADKHYDFACELWQKVINESGDALISQDGEVYVSIAEQVERTVAGLPPEALRTYRVSADGEALALLAADPTDRERALSEVVRRYFLSSHGDEAAYELGCLALDRYDFVGALRLFERVLHRHPDPTVPQGELQLRLALASGRLGDAESAEKALAEAASAGSGRPSREALAAVRQDVKTAPNPPVMAGAKAWRMPLGSASGVGAMAAVPDSFMASPLTELWGFRFPIHSTAPVMGEVYRGGYGAGSTQSLGKAAPAVRRRRHQSEPEYYVRVVGGRDYIQEVRSNPQTTSTHESLVQRWKANRWRPVDHLLLSDGGVFFKTHNNLLRFSAAGDMREEQSRCPWRNLYDEESAAAPLEESNYGNGWRRPLAPAEVMYFGDQVRASMSILDGVLYSVEGRKWLYSTDDPSPPEDGEEAGKRPRPFGRPSLAERPRTNQLAAYVLATDGSFKWRRSAGDPDAGDRRVGFLAAPTPYGKLLLVPVVDEGSLWLYALSQTDGKTVWKSFLCDQPAEGWWPWNRVAVAVEGRDAYVAAGGGVVFSVDAASGSVRMAVRYPRDFRAGVKSDSPNGFLHLDGCDEDILIAYGRGLIVVASDRDAVFCLDRNSGETLWHTPRSVAHDYPVDYCLGLHQGVLYLGGRNTVRAIDAVHGVELWEQNFQDTYGRGALTENGVYLPQESAIVKLHLTTGAVEGSVPVELSDDEPVGNLFSDGEKLWGVGADRVYALTSLEHRLALVEASVKAGAPHALLERMRLYLEAGKSEAAFADLLAAFQSLLRSSGRDVALKTVLKELSIGSLPAGHPVATLAFLQAAVLDAETATPHTDLSADTRVEILTAMTSAMHALRRQGEPGGAPNLAALLPLLTKPHELSLASRAMVAAATPEDAPLLLQLLQNERVAAVMIEPYGKAAGAEARPLLRKLLQADDEEKQLAAARSLANMGDRDALEPLVQLLASTESSRRVRAQAALQNFTGQKIEFDPFGEAEARADSLAAWRDWVVGPGTEAELHFPLPLVEPLLGRTLVALYGSNLVLEFDAEGNKRWERQLQNPWACEGLPNGHRLIACFAQNLVVEYDEQGDEVWRKEGLPGNPFSVQRLTNGNTLVACSNAELIVEIRRDGTIAWQAQIAGRPMDAHRLDDGTTLVALANAGKVVQLNARGETIRQIADLAGPISVQPLDNGRLLVAQMNSLQVIETDWAGNVAWTREMPSQPYCAQKTPSGTVLMCGDSGAFEIAPDGKTLWNLGRNNVSGLFRY</sequence>
<feature type="domain" description="Pyrrolo-quinoline quinone repeat" evidence="2">
    <location>
        <begin position="682"/>
        <end position="794"/>
    </location>
</feature>
<dbReference type="Gene3D" id="2.40.128.630">
    <property type="match status" value="1"/>
</dbReference>
<protein>
    <submittedName>
        <fullName evidence="3">Outer membrane protein assembly factor BamB</fullName>
    </submittedName>
</protein>
<feature type="domain" description="Pyrrolo-quinoline quinone repeat" evidence="2">
    <location>
        <begin position="522"/>
        <end position="648"/>
    </location>
</feature>
<dbReference type="PANTHER" id="PTHR34512:SF30">
    <property type="entry name" value="OUTER MEMBRANE PROTEIN ASSEMBLY FACTOR BAMB"/>
    <property type="match status" value="1"/>
</dbReference>
<dbReference type="KEGG" id="lcre:Pla8534_42750"/>
<dbReference type="SMART" id="SM00564">
    <property type="entry name" value="PQQ"/>
    <property type="match status" value="3"/>
</dbReference>
<dbReference type="InterPro" id="IPR002372">
    <property type="entry name" value="PQQ_rpt_dom"/>
</dbReference>
<reference evidence="3 4" key="1">
    <citation type="submission" date="2019-02" db="EMBL/GenBank/DDBJ databases">
        <title>Deep-cultivation of Planctomycetes and their phenomic and genomic characterization uncovers novel biology.</title>
        <authorList>
            <person name="Wiegand S."/>
            <person name="Jogler M."/>
            <person name="Boedeker C."/>
            <person name="Pinto D."/>
            <person name="Vollmers J."/>
            <person name="Rivas-Marin E."/>
            <person name="Kohn T."/>
            <person name="Peeters S.H."/>
            <person name="Heuer A."/>
            <person name="Rast P."/>
            <person name="Oberbeckmann S."/>
            <person name="Bunk B."/>
            <person name="Jeske O."/>
            <person name="Meyerdierks A."/>
            <person name="Storesund J.E."/>
            <person name="Kallscheuer N."/>
            <person name="Luecker S."/>
            <person name="Lage O.M."/>
            <person name="Pohl T."/>
            <person name="Merkel B.J."/>
            <person name="Hornburger P."/>
            <person name="Mueller R.-W."/>
            <person name="Bruemmer F."/>
            <person name="Labrenz M."/>
            <person name="Spormann A.M."/>
            <person name="Op den Camp H."/>
            <person name="Overmann J."/>
            <person name="Amann R."/>
            <person name="Jetten M.S.M."/>
            <person name="Mascher T."/>
            <person name="Medema M.H."/>
            <person name="Devos D.P."/>
            <person name="Kaster A.-K."/>
            <person name="Ovreas L."/>
            <person name="Rohde M."/>
            <person name="Galperin M.Y."/>
            <person name="Jogler C."/>
        </authorList>
    </citation>
    <scope>NUCLEOTIDE SEQUENCE [LARGE SCALE GENOMIC DNA]</scope>
    <source>
        <strain evidence="3 4">Pla85_3_4</strain>
    </source>
</reference>
<evidence type="ECO:0000313" key="4">
    <source>
        <dbReference type="Proteomes" id="UP000317648"/>
    </source>
</evidence>